<dbReference type="SMART" id="SM00431">
    <property type="entry name" value="SCAN"/>
    <property type="match status" value="1"/>
</dbReference>
<dbReference type="CDD" id="cd07936">
    <property type="entry name" value="SCAN"/>
    <property type="match status" value="1"/>
</dbReference>
<reference evidence="4" key="1">
    <citation type="submission" date="2025-08" db="UniProtKB">
        <authorList>
            <consortium name="Ensembl"/>
        </authorList>
    </citation>
    <scope>IDENTIFICATION</scope>
</reference>
<evidence type="ECO:0000313" key="5">
    <source>
        <dbReference type="Proteomes" id="UP000675900"/>
    </source>
</evidence>
<dbReference type="AlphaFoldDB" id="A0A8C9M669"/>
<sequence>MAVAGDPHVQTPRAQEELQRVKLEDDSHWEQEISQRSDPGPETSCRRFWHFCYQQASGPREALIRLRKLCHQWLRPEKCTEEQILELLEQFLAVLPREIQVWVRQKHPESGEEAVALVEGLQKEPGRRGLQVRSENLVLGKAGGSGSVPLVCQQCG</sequence>
<dbReference type="PANTHER" id="PTHR45935:SF26">
    <property type="entry name" value="SCAN DOMAIN-CONTAINING PROTEIN SCAND2P-RELATED"/>
    <property type="match status" value="1"/>
</dbReference>
<keyword evidence="5" id="KW-1185">Reference proteome</keyword>
<dbReference type="GO" id="GO:0005634">
    <property type="term" value="C:nucleus"/>
    <property type="evidence" value="ECO:0007669"/>
    <property type="project" value="UniProtKB-SubCell"/>
</dbReference>
<dbReference type="SUPFAM" id="SSF47353">
    <property type="entry name" value="Retrovirus capsid dimerization domain-like"/>
    <property type="match status" value="1"/>
</dbReference>
<name>A0A8C9M669_PANTA</name>
<dbReference type="Gene3D" id="1.10.4020.10">
    <property type="entry name" value="DNA breaking-rejoining enzymes"/>
    <property type="match status" value="1"/>
</dbReference>
<reference evidence="4" key="2">
    <citation type="submission" date="2025-09" db="UniProtKB">
        <authorList>
            <consortium name="Ensembl"/>
        </authorList>
    </citation>
    <scope>IDENTIFICATION</scope>
</reference>
<comment type="subcellular location">
    <subcellularLocation>
        <location evidence="2">Nucleus</location>
    </subcellularLocation>
</comment>
<evidence type="ECO:0000256" key="1">
    <source>
        <dbReference type="ARBA" id="ARBA00023242"/>
    </source>
</evidence>
<evidence type="ECO:0000256" key="2">
    <source>
        <dbReference type="PROSITE-ProRule" id="PRU00187"/>
    </source>
</evidence>
<dbReference type="FunFam" id="1.10.4020.10:FF:000001">
    <property type="entry name" value="zinc finger protein 263 isoform X1"/>
    <property type="match status" value="1"/>
</dbReference>
<dbReference type="Pfam" id="PF02023">
    <property type="entry name" value="SCAN"/>
    <property type="match status" value="1"/>
</dbReference>
<protein>
    <recommendedName>
        <fullName evidence="3">SCAN box domain-containing protein</fullName>
    </recommendedName>
</protein>
<feature type="domain" description="SCAN box" evidence="3">
    <location>
        <begin position="46"/>
        <end position="124"/>
    </location>
</feature>
<proteinExistence type="predicted"/>
<evidence type="ECO:0000259" key="3">
    <source>
        <dbReference type="PROSITE" id="PS50804"/>
    </source>
</evidence>
<dbReference type="PANTHER" id="PTHR45935">
    <property type="entry name" value="PROTEIN ZBED8-RELATED"/>
    <property type="match status" value="1"/>
</dbReference>
<dbReference type="PROSITE" id="PS50804">
    <property type="entry name" value="SCAN_BOX"/>
    <property type="match status" value="1"/>
</dbReference>
<dbReference type="Ensembl" id="ENSPTIT00000012965.1">
    <property type="protein sequence ID" value="ENSPTIP00000009058.1"/>
    <property type="gene ID" value="ENSPTIG00000010247.1"/>
</dbReference>
<dbReference type="InterPro" id="IPR050916">
    <property type="entry name" value="SCAN-C2H2_zinc_finger"/>
</dbReference>
<organism evidence="4 5">
    <name type="scientific">Panthera tigris altaica</name>
    <name type="common">Siberian tiger</name>
    <dbReference type="NCBI Taxonomy" id="74533"/>
    <lineage>
        <taxon>Eukaryota</taxon>
        <taxon>Metazoa</taxon>
        <taxon>Chordata</taxon>
        <taxon>Craniata</taxon>
        <taxon>Vertebrata</taxon>
        <taxon>Euteleostomi</taxon>
        <taxon>Mammalia</taxon>
        <taxon>Eutheria</taxon>
        <taxon>Laurasiatheria</taxon>
        <taxon>Carnivora</taxon>
        <taxon>Feliformia</taxon>
        <taxon>Felidae</taxon>
        <taxon>Pantherinae</taxon>
        <taxon>Panthera</taxon>
    </lineage>
</organism>
<dbReference type="Proteomes" id="UP000675900">
    <property type="component" value="Unassembled WGS sequence"/>
</dbReference>
<evidence type="ECO:0000313" key="4">
    <source>
        <dbReference type="Ensembl" id="ENSPTIP00000009058.1"/>
    </source>
</evidence>
<accession>A0A8C9M669</accession>
<dbReference type="InterPro" id="IPR038269">
    <property type="entry name" value="SCAN_sf"/>
</dbReference>
<keyword evidence="1 2" id="KW-0539">Nucleus</keyword>
<dbReference type="InterPro" id="IPR003309">
    <property type="entry name" value="SCAN_dom"/>
</dbReference>
<dbReference type="GeneTree" id="ENSGT00940000154740"/>